<reference evidence="4" key="1">
    <citation type="journal article" date="2020" name="BMC Genomics">
        <title>Correction to: Identification and distribution of gene clusters required for synthesis of sphingolipid metabolism inhibitors in diverse species of the filamentous fungus Fusarium.</title>
        <authorList>
            <person name="Kim H.S."/>
            <person name="Lohmar J.M."/>
            <person name="Busman M."/>
            <person name="Brown D.W."/>
            <person name="Naumann T.A."/>
            <person name="Divon H.H."/>
            <person name="Lysoe E."/>
            <person name="Uhlig S."/>
            <person name="Proctor R.H."/>
        </authorList>
    </citation>
    <scope>NUCLEOTIDE SEQUENCE</scope>
    <source>
        <strain evidence="4">NRRL 45417</strain>
    </source>
</reference>
<dbReference type="OrthoDB" id="3176171at2759"/>
<organism evidence="4 5">
    <name type="scientific">Fusarium gaditjirri</name>
    <dbReference type="NCBI Taxonomy" id="282569"/>
    <lineage>
        <taxon>Eukaryota</taxon>
        <taxon>Fungi</taxon>
        <taxon>Dikarya</taxon>
        <taxon>Ascomycota</taxon>
        <taxon>Pezizomycotina</taxon>
        <taxon>Sordariomycetes</taxon>
        <taxon>Hypocreomycetidae</taxon>
        <taxon>Hypocreales</taxon>
        <taxon>Nectriaceae</taxon>
        <taxon>Fusarium</taxon>
        <taxon>Fusarium nisikadoi species complex</taxon>
    </lineage>
</organism>
<dbReference type="InterPro" id="IPR027417">
    <property type="entry name" value="P-loop_NTPase"/>
</dbReference>
<comment type="caution">
    <text evidence="4">The sequence shown here is derived from an EMBL/GenBank/DDBJ whole genome shotgun (WGS) entry which is preliminary data.</text>
</comment>
<keyword evidence="5" id="KW-1185">Reference proteome</keyword>
<proteinExistence type="inferred from homology"/>
<dbReference type="GO" id="GO:0005871">
    <property type="term" value="C:kinesin complex"/>
    <property type="evidence" value="ECO:0007669"/>
    <property type="project" value="TreeGrafter"/>
</dbReference>
<accession>A0A8H4T684</accession>
<dbReference type="GO" id="GO:0008017">
    <property type="term" value="F:microtubule binding"/>
    <property type="evidence" value="ECO:0007669"/>
    <property type="project" value="InterPro"/>
</dbReference>
<dbReference type="InterPro" id="IPR027640">
    <property type="entry name" value="Kinesin-like_fam"/>
</dbReference>
<evidence type="ECO:0000256" key="1">
    <source>
        <dbReference type="PROSITE-ProRule" id="PRU00283"/>
    </source>
</evidence>
<feature type="binding site" evidence="1">
    <location>
        <begin position="127"/>
        <end position="134"/>
    </location>
    <ligand>
        <name>ATP</name>
        <dbReference type="ChEBI" id="CHEBI:30616"/>
    </ligand>
</feature>
<dbReference type="Pfam" id="PF00225">
    <property type="entry name" value="Kinesin"/>
    <property type="match status" value="1"/>
</dbReference>
<reference evidence="4" key="2">
    <citation type="submission" date="2020-05" db="EMBL/GenBank/DDBJ databases">
        <authorList>
            <person name="Kim H.-S."/>
            <person name="Proctor R.H."/>
            <person name="Brown D.W."/>
        </authorList>
    </citation>
    <scope>NUCLEOTIDE SEQUENCE</scope>
    <source>
        <strain evidence="4">NRRL 45417</strain>
    </source>
</reference>
<name>A0A8H4T684_9HYPO</name>
<dbReference type="SMART" id="SM00129">
    <property type="entry name" value="KISc"/>
    <property type="match status" value="1"/>
</dbReference>
<keyword evidence="1" id="KW-0067">ATP-binding</keyword>
<dbReference type="PROSITE" id="PS50067">
    <property type="entry name" value="KINESIN_MOTOR_2"/>
    <property type="match status" value="1"/>
</dbReference>
<gene>
    <name evidence="4" type="ORF">FGADI_7065</name>
</gene>
<dbReference type="EMBL" id="JABFAI010000162">
    <property type="protein sequence ID" value="KAF4952065.1"/>
    <property type="molecule type" value="Genomic_DNA"/>
</dbReference>
<dbReference type="PRINTS" id="PR00380">
    <property type="entry name" value="KINESINHEAVY"/>
</dbReference>
<evidence type="ECO:0000256" key="2">
    <source>
        <dbReference type="SAM" id="MobiDB-lite"/>
    </source>
</evidence>
<keyword evidence="1" id="KW-0547">Nucleotide-binding</keyword>
<dbReference type="GO" id="GO:0003777">
    <property type="term" value="F:microtubule motor activity"/>
    <property type="evidence" value="ECO:0007669"/>
    <property type="project" value="InterPro"/>
</dbReference>
<evidence type="ECO:0000313" key="5">
    <source>
        <dbReference type="Proteomes" id="UP000604273"/>
    </source>
</evidence>
<dbReference type="Gene3D" id="3.40.850.10">
    <property type="entry name" value="Kinesin motor domain"/>
    <property type="match status" value="1"/>
</dbReference>
<dbReference type="PANTHER" id="PTHR24115">
    <property type="entry name" value="KINESIN-RELATED"/>
    <property type="match status" value="1"/>
</dbReference>
<dbReference type="PANTHER" id="PTHR24115:SF0">
    <property type="entry name" value="FI21273P1-RELATED"/>
    <property type="match status" value="1"/>
</dbReference>
<dbReference type="GO" id="GO:0016887">
    <property type="term" value="F:ATP hydrolysis activity"/>
    <property type="evidence" value="ECO:0007669"/>
    <property type="project" value="TreeGrafter"/>
</dbReference>
<feature type="region of interest" description="Disordered" evidence="2">
    <location>
        <begin position="455"/>
        <end position="488"/>
    </location>
</feature>
<feature type="compositionally biased region" description="Basic and acidic residues" evidence="2">
    <location>
        <begin position="462"/>
        <end position="474"/>
    </location>
</feature>
<dbReference type="GO" id="GO:0005874">
    <property type="term" value="C:microtubule"/>
    <property type="evidence" value="ECO:0007669"/>
    <property type="project" value="TreeGrafter"/>
</dbReference>
<evidence type="ECO:0000259" key="3">
    <source>
        <dbReference type="PROSITE" id="PS50067"/>
    </source>
</evidence>
<dbReference type="InterPro" id="IPR036961">
    <property type="entry name" value="Kinesin_motor_dom_sf"/>
</dbReference>
<protein>
    <recommendedName>
        <fullName evidence="3">Kinesin motor domain-containing protein</fullName>
    </recommendedName>
</protein>
<feature type="domain" description="Kinesin motor" evidence="3">
    <location>
        <begin position="36"/>
        <end position="365"/>
    </location>
</feature>
<dbReference type="InterPro" id="IPR001752">
    <property type="entry name" value="Kinesin_motor_dom"/>
</dbReference>
<sequence length="727" mass="80695">MDQFSLDHAQRYRELVNRFKPAPVKSKTSNEESNPDITIAARLRPMLDEEKEGGQLIGAFPRNNAPGMIDLHELRRPVRGPPPLVASTRYLMVFSSEDTTEGIYQELVKPLVPWAWGGGVSTMFAYGQTGSGKTYTVSGLERLIAKTLFSGGDQGTRNIFISIIELAGNSASDLLNARKPISILEDSFGSTHLAGASEYHVTDADTLIKHINNAASFRRTASTQKNDSSSRSHAICKIRLENPELPQSDDGLLYLIDLAGSEAARDVTEHSAQRIKESREINVSLSVLKDCIRGRASVDAAGLATGKKVYVPFRQSALTKVLKHVFDPAAERSCKTVVVACVNPSFLDVGATKNTLRYGEMLRITAPKTAVPKYDASKPSTWPQDLLHDWILKNSGTPPVSPTAVAPKETGTQLLRLPVPEFITRCLKTPGVTLEQATAFQAKFWRLHIDSLRAANNKPKATQKDAKSEKEEAAGKQGLSSQDPRPEMADVPFKERLRPGMVVSWNPSDDTPGFYRLPGRNLVMILSPEGEGTFRCAVTVPAIMPGAFEIYLWQQVVAQVDTMEAEVLLEYDTGTRYYYENVEYASEVNKPAYLSVEFSPESDGREFQLVWRDGRSTKVSADFVKYKPGVTKATAIQGAITHWDRSERTRVEDYNTKIIVALARMRIVRFAEVGTQDVPNIPQNLRVNNRIISCELVSDQFEEYFKVMEEVHKGLQRSKVGAPNHMM</sequence>
<dbReference type="GO" id="GO:0007018">
    <property type="term" value="P:microtubule-based movement"/>
    <property type="evidence" value="ECO:0007669"/>
    <property type="project" value="InterPro"/>
</dbReference>
<dbReference type="GO" id="GO:0005819">
    <property type="term" value="C:spindle"/>
    <property type="evidence" value="ECO:0007669"/>
    <property type="project" value="TreeGrafter"/>
</dbReference>
<comment type="similarity">
    <text evidence="1">Belongs to the TRAFAC class myosin-kinesin ATPase superfamily. Kinesin family.</text>
</comment>
<dbReference type="AlphaFoldDB" id="A0A8H4T684"/>
<keyword evidence="1" id="KW-0505">Motor protein</keyword>
<dbReference type="SUPFAM" id="SSF52540">
    <property type="entry name" value="P-loop containing nucleoside triphosphate hydrolases"/>
    <property type="match status" value="1"/>
</dbReference>
<evidence type="ECO:0000313" key="4">
    <source>
        <dbReference type="EMBL" id="KAF4952065.1"/>
    </source>
</evidence>
<dbReference type="GO" id="GO:0005524">
    <property type="term" value="F:ATP binding"/>
    <property type="evidence" value="ECO:0007669"/>
    <property type="project" value="UniProtKB-UniRule"/>
</dbReference>
<dbReference type="Proteomes" id="UP000604273">
    <property type="component" value="Unassembled WGS sequence"/>
</dbReference>